<dbReference type="GO" id="GO:0000172">
    <property type="term" value="C:ribonuclease MRP complex"/>
    <property type="evidence" value="ECO:0007669"/>
    <property type="project" value="InterPro"/>
</dbReference>
<evidence type="ECO:0000256" key="1">
    <source>
        <dbReference type="SAM" id="MobiDB-lite"/>
    </source>
</evidence>
<dbReference type="RefSeq" id="XP_041136133.1">
    <property type="nucleotide sequence ID" value="XM_041282294.1"/>
</dbReference>
<dbReference type="GO" id="GO:0000466">
    <property type="term" value="P:maturation of 5.8S rRNA from tricistronic rRNA transcript (SSU-rRNA, 5.8S rRNA, LSU-rRNA)"/>
    <property type="evidence" value="ECO:0007669"/>
    <property type="project" value="TreeGrafter"/>
</dbReference>
<evidence type="ECO:0000259" key="2">
    <source>
        <dbReference type="Pfam" id="PF20945"/>
    </source>
</evidence>
<dbReference type="PANTHER" id="PTHR37792">
    <property type="entry name" value="RIBONUCLEASE MRP PROTEIN SUBUNIT RMP1"/>
    <property type="match status" value="1"/>
</dbReference>
<dbReference type="GO" id="GO:0000294">
    <property type="term" value="P:nuclear-transcribed mRNA catabolic process, RNase MRP-dependent"/>
    <property type="evidence" value="ECO:0007669"/>
    <property type="project" value="TreeGrafter"/>
</dbReference>
<dbReference type="Pfam" id="PF20945">
    <property type="entry name" value="RMP1"/>
    <property type="match status" value="1"/>
</dbReference>
<proteinExistence type="predicted"/>
<feature type="domain" description="RNase MRP protein 1 RNA binding" evidence="2">
    <location>
        <begin position="28"/>
        <end position="153"/>
    </location>
</feature>
<dbReference type="GO" id="GO:0042134">
    <property type="term" value="F:rRNA primary transcript binding"/>
    <property type="evidence" value="ECO:0007669"/>
    <property type="project" value="InterPro"/>
</dbReference>
<reference evidence="3" key="2">
    <citation type="journal article" name="BMC Genomics">
        <title>New genome assemblies reveal patterns of domestication and adaptation across Brettanomyces (Dekkera) species.</title>
        <authorList>
            <person name="Roach M.J."/>
            <person name="Borneman A.R."/>
        </authorList>
    </citation>
    <scope>NUCLEOTIDE SEQUENCE</scope>
    <source>
        <strain evidence="3">UCD 2041</strain>
    </source>
</reference>
<dbReference type="Proteomes" id="UP000663131">
    <property type="component" value="Chromosome 6"/>
</dbReference>
<reference evidence="3" key="1">
    <citation type="submission" date="2020-10" db="EMBL/GenBank/DDBJ databases">
        <authorList>
            <person name="Palmer J.M."/>
        </authorList>
    </citation>
    <scope>NUCLEOTIDE SEQUENCE</scope>
    <source>
        <strain evidence="3">UCD 2041</strain>
    </source>
</reference>
<evidence type="ECO:0000313" key="4">
    <source>
        <dbReference type="Proteomes" id="UP000663131"/>
    </source>
</evidence>
<accession>A0A871RBZ2</accession>
<protein>
    <recommendedName>
        <fullName evidence="2">RNase MRP protein 1 RNA binding domain-containing protein</fullName>
    </recommendedName>
</protein>
<name>A0A871RBZ2_DEKBR</name>
<dbReference type="EMBL" id="CP063134">
    <property type="protein sequence ID" value="QOU19640.1"/>
    <property type="molecule type" value="Genomic_DNA"/>
</dbReference>
<evidence type="ECO:0000313" key="3">
    <source>
        <dbReference type="EMBL" id="QOU19640.1"/>
    </source>
</evidence>
<organism evidence="3 4">
    <name type="scientific">Dekkera bruxellensis</name>
    <name type="common">Brettanomyces custersii</name>
    <dbReference type="NCBI Taxonomy" id="5007"/>
    <lineage>
        <taxon>Eukaryota</taxon>
        <taxon>Fungi</taxon>
        <taxon>Dikarya</taxon>
        <taxon>Ascomycota</taxon>
        <taxon>Saccharomycotina</taxon>
        <taxon>Pichiomycetes</taxon>
        <taxon>Pichiales</taxon>
        <taxon>Pichiaceae</taxon>
        <taxon>Brettanomyces</taxon>
    </lineage>
</organism>
<gene>
    <name evidence="3" type="ORF">BRETT_003791</name>
</gene>
<dbReference type="KEGG" id="bbrx:BRETT_003791"/>
<dbReference type="OrthoDB" id="5414547at2759"/>
<dbReference type="InterPro" id="IPR047205">
    <property type="entry name" value="RMP1"/>
</dbReference>
<feature type="compositionally biased region" description="Basic residues" evidence="1">
    <location>
        <begin position="239"/>
        <end position="254"/>
    </location>
</feature>
<dbReference type="AlphaFoldDB" id="A0A871RBZ2"/>
<dbReference type="InterPro" id="IPR047204">
    <property type="entry name" value="RMP1_RBD"/>
</dbReference>
<dbReference type="CDD" id="cd22573">
    <property type="entry name" value="RMP1_RBD"/>
    <property type="match status" value="1"/>
</dbReference>
<dbReference type="PANTHER" id="PTHR37792:SF1">
    <property type="entry name" value="RIBONUCLEASE MRP PROTEIN SUBUNIT RMP1"/>
    <property type="match status" value="1"/>
</dbReference>
<sequence>MPEKMKDYVKEPLLNSDDVDLLFTEFELIHLIYHRNANQHRTATWWKSFNVLHRKLRQLLLIFLDIEQINALGTRHKLTTTRWNKLGRLRHRTKQLTQKSALQLTVRARQNALKLSRYIVKDVIPKCYLMCYTILQTGEFITLGFALLALVSRVYFLLRKIKGLEMITVDKLRAKEKITNHILEHAETEKVKIINEEEEDVGVAMIFDDSSIAEHRVKEIEADVNNIVAAAKTNTRDHKVAKKGKDKKRKKRKSVKDAMDDIFGF</sequence>
<feature type="region of interest" description="Disordered" evidence="1">
    <location>
        <begin position="235"/>
        <end position="265"/>
    </location>
</feature>
<dbReference type="GeneID" id="64575714"/>